<name>A0ACB8Y452_ARCLA</name>
<dbReference type="Proteomes" id="UP001055879">
    <property type="component" value="Linkage Group LG14"/>
</dbReference>
<sequence>MATSTPVFSLSPLIHIQTSSKLFVSNPNYKTKSITIQCSSSSSYPQSTTSLETLAPPPPNNSVNDTTPDRWIPHRKRKVVMRVGYAGVDFRATKKELEIAIYKAGGIHESNFGDSHKMGWATSSLIHEEVHSLSTMISLKMEIPENAWIDDPKGVALADIVNTHLPENIRVFSILPSQKRFNVEKECTMRKYCYLLPLEVIGITSNFSTAKIRHHLSEFNNVLRLFEGTHPFHNYTIRPKDKKRHRAKQSPSSGHIEIRRAKLLSESHESMSNGESELGYEECDGEEAFQTNETAIERVDEKHISSRYIDSDEELVEDSDANGNGLNDPPIFAKWLYRPDGKDRVFDFHSRAIFLCSCGQPKHLFGASYVAVYICGESFMLDQIRKMVGTAVAVKRGLLPREVISPLSFSKLTRFALPTAPPELLFLQWNRYAVESQPDNTTRPEILTMVESEDILSNVENFYKSIMLPQFLGFLDPLKSPWKEWVEILDANTRIPDSQLDEVRNAWMEWKKKGTDKAASL</sequence>
<reference evidence="2" key="1">
    <citation type="journal article" date="2022" name="Mol. Ecol. Resour.">
        <title>The genomes of chicory, endive, great burdock and yacon provide insights into Asteraceae palaeo-polyploidization history and plant inulin production.</title>
        <authorList>
            <person name="Fan W."/>
            <person name="Wang S."/>
            <person name="Wang H."/>
            <person name="Wang A."/>
            <person name="Jiang F."/>
            <person name="Liu H."/>
            <person name="Zhao H."/>
            <person name="Xu D."/>
            <person name="Zhang Y."/>
        </authorList>
    </citation>
    <scope>NUCLEOTIDE SEQUENCE [LARGE SCALE GENOMIC DNA]</scope>
    <source>
        <strain evidence="2">cv. Niubang</strain>
    </source>
</reference>
<reference evidence="1 2" key="2">
    <citation type="journal article" date="2022" name="Mol. Ecol. Resour.">
        <title>The genomes of chicory, endive, great burdock and yacon provide insights into Asteraceae paleo-polyploidization history and plant inulin production.</title>
        <authorList>
            <person name="Fan W."/>
            <person name="Wang S."/>
            <person name="Wang H."/>
            <person name="Wang A."/>
            <person name="Jiang F."/>
            <person name="Liu H."/>
            <person name="Zhao H."/>
            <person name="Xu D."/>
            <person name="Zhang Y."/>
        </authorList>
    </citation>
    <scope>NUCLEOTIDE SEQUENCE [LARGE SCALE GENOMIC DNA]</scope>
    <source>
        <strain evidence="2">cv. Niubang</strain>
    </source>
</reference>
<accession>A0ACB8Y452</accession>
<comment type="caution">
    <text evidence="1">The sequence shown here is derived from an EMBL/GenBank/DDBJ whole genome shotgun (WGS) entry which is preliminary data.</text>
</comment>
<organism evidence="1 2">
    <name type="scientific">Arctium lappa</name>
    <name type="common">Greater burdock</name>
    <name type="synonym">Lappa major</name>
    <dbReference type="NCBI Taxonomy" id="4217"/>
    <lineage>
        <taxon>Eukaryota</taxon>
        <taxon>Viridiplantae</taxon>
        <taxon>Streptophyta</taxon>
        <taxon>Embryophyta</taxon>
        <taxon>Tracheophyta</taxon>
        <taxon>Spermatophyta</taxon>
        <taxon>Magnoliopsida</taxon>
        <taxon>eudicotyledons</taxon>
        <taxon>Gunneridae</taxon>
        <taxon>Pentapetalae</taxon>
        <taxon>asterids</taxon>
        <taxon>campanulids</taxon>
        <taxon>Asterales</taxon>
        <taxon>Asteraceae</taxon>
        <taxon>Carduoideae</taxon>
        <taxon>Cardueae</taxon>
        <taxon>Arctiinae</taxon>
        <taxon>Arctium</taxon>
    </lineage>
</organism>
<proteinExistence type="predicted"/>
<evidence type="ECO:0000313" key="1">
    <source>
        <dbReference type="EMBL" id="KAI3678564.1"/>
    </source>
</evidence>
<protein>
    <submittedName>
        <fullName evidence="1">Uncharacterized protein</fullName>
    </submittedName>
</protein>
<keyword evidence="2" id="KW-1185">Reference proteome</keyword>
<gene>
    <name evidence="1" type="ORF">L6452_37860</name>
</gene>
<evidence type="ECO:0000313" key="2">
    <source>
        <dbReference type="Proteomes" id="UP001055879"/>
    </source>
</evidence>
<dbReference type="EMBL" id="CM042060">
    <property type="protein sequence ID" value="KAI3678564.1"/>
    <property type="molecule type" value="Genomic_DNA"/>
</dbReference>